<name>A0ABV5ZA90_9GAMM</name>
<dbReference type="Gene3D" id="3.40.50.1820">
    <property type="entry name" value="alpha/beta hydrolase"/>
    <property type="match status" value="1"/>
</dbReference>
<sequence>MYSLYPELSPYQQHWLDVGQGHQLYLEESGNRLGLPVLVIHGGPGSGCSPILRRFFDPQRYRIILFDQRGCGQSRASQVLTENHSQALVEDMERIRLHLGIEQWLLWGGSWGSALALYYGQLHPRQILGFILRGIFLARPQDIAWNYQAGNGASRLYPSLWHELCQGQPLIDDSLLATYQQRLHSSNELEQMQAARLWWRWMEREQHHQLPQPHPELLNRSRIHCHYLTQQCFLQQHPLLEHMTHLAQHPAILIQGELDTICPAEQAWQLYQHWPSAELNWVKGGRHSPLEPSMVDNLIRASRHFALRSA</sequence>
<dbReference type="Pfam" id="PF00561">
    <property type="entry name" value="Abhydrolase_1"/>
    <property type="match status" value="1"/>
</dbReference>
<evidence type="ECO:0000256" key="11">
    <source>
        <dbReference type="PIRNR" id="PIRNR006431"/>
    </source>
</evidence>
<evidence type="ECO:0000256" key="4">
    <source>
        <dbReference type="ARBA" id="ARBA00012568"/>
    </source>
</evidence>
<evidence type="ECO:0000313" key="15">
    <source>
        <dbReference type="Proteomes" id="UP001589628"/>
    </source>
</evidence>
<evidence type="ECO:0000256" key="1">
    <source>
        <dbReference type="ARBA" id="ARBA00001585"/>
    </source>
</evidence>
<dbReference type="InterPro" id="IPR002410">
    <property type="entry name" value="Peptidase_S33"/>
</dbReference>
<evidence type="ECO:0000256" key="8">
    <source>
        <dbReference type="ARBA" id="ARBA00022670"/>
    </source>
</evidence>
<dbReference type="PANTHER" id="PTHR43722:SF1">
    <property type="entry name" value="PROLINE IMINOPEPTIDASE"/>
    <property type="match status" value="1"/>
</dbReference>
<dbReference type="EC" id="3.4.11.5" evidence="4 11"/>
<dbReference type="GO" id="GO:0004177">
    <property type="term" value="F:aminopeptidase activity"/>
    <property type="evidence" value="ECO:0007669"/>
    <property type="project" value="UniProtKB-KW"/>
</dbReference>
<comment type="subcellular location">
    <subcellularLocation>
        <location evidence="2 11">Cytoplasm</location>
    </subcellularLocation>
</comment>
<dbReference type="Proteomes" id="UP001589628">
    <property type="component" value="Unassembled WGS sequence"/>
</dbReference>
<evidence type="ECO:0000256" key="5">
    <source>
        <dbReference type="ARBA" id="ARBA00021843"/>
    </source>
</evidence>
<evidence type="ECO:0000256" key="9">
    <source>
        <dbReference type="ARBA" id="ARBA00022801"/>
    </source>
</evidence>
<keyword evidence="6 11" id="KW-0031">Aminopeptidase</keyword>
<gene>
    <name evidence="14" type="primary">pip</name>
    <name evidence="14" type="ORF">ACFFLH_07245</name>
</gene>
<evidence type="ECO:0000256" key="10">
    <source>
        <dbReference type="ARBA" id="ARBA00029605"/>
    </source>
</evidence>
<evidence type="ECO:0000256" key="6">
    <source>
        <dbReference type="ARBA" id="ARBA00022438"/>
    </source>
</evidence>
<dbReference type="PIRSF" id="PIRSF006431">
    <property type="entry name" value="Pept_S33"/>
    <property type="match status" value="1"/>
</dbReference>
<evidence type="ECO:0000313" key="14">
    <source>
        <dbReference type="EMBL" id="MFB9886196.1"/>
    </source>
</evidence>
<keyword evidence="15" id="KW-1185">Reference proteome</keyword>
<accession>A0ABV5ZA90</accession>
<keyword evidence="9 11" id="KW-0378">Hydrolase</keyword>
<keyword evidence="8 11" id="KW-0645">Protease</keyword>
<reference evidence="14 15" key="1">
    <citation type="submission" date="2024-09" db="EMBL/GenBank/DDBJ databases">
        <authorList>
            <person name="Sun Q."/>
            <person name="Mori K."/>
        </authorList>
    </citation>
    <scope>NUCLEOTIDE SEQUENCE [LARGE SCALE GENOMIC DNA]</scope>
    <source>
        <strain evidence="14 15">ATCC 51285</strain>
    </source>
</reference>
<organism evidence="14 15">
    <name type="scientific">Balneatrix alpica</name>
    <dbReference type="NCBI Taxonomy" id="75684"/>
    <lineage>
        <taxon>Bacteria</taxon>
        <taxon>Pseudomonadati</taxon>
        <taxon>Pseudomonadota</taxon>
        <taxon>Gammaproteobacteria</taxon>
        <taxon>Oceanospirillales</taxon>
        <taxon>Balneatrichaceae</taxon>
        <taxon>Balneatrix</taxon>
    </lineage>
</organism>
<protein>
    <recommendedName>
        <fullName evidence="5 11">Proline iminopeptidase</fullName>
        <shortName evidence="11">PIP</shortName>
        <ecNumber evidence="4 11">3.4.11.5</ecNumber>
    </recommendedName>
    <alternativeName>
        <fullName evidence="10 11">Prolyl aminopeptidase</fullName>
    </alternativeName>
</protein>
<dbReference type="PRINTS" id="PR00793">
    <property type="entry name" value="PROAMNOPTASE"/>
</dbReference>
<evidence type="ECO:0000256" key="2">
    <source>
        <dbReference type="ARBA" id="ARBA00004496"/>
    </source>
</evidence>
<dbReference type="InterPro" id="IPR000073">
    <property type="entry name" value="AB_hydrolase_1"/>
</dbReference>
<comment type="caution">
    <text evidence="14">The sequence shown here is derived from an EMBL/GenBank/DDBJ whole genome shotgun (WGS) entry which is preliminary data.</text>
</comment>
<comment type="similarity">
    <text evidence="3 11 12">Belongs to the peptidase S33 family.</text>
</comment>
<comment type="catalytic activity">
    <reaction evidence="1 11 12">
        <text>Release of N-terminal proline from a peptide.</text>
        <dbReference type="EC" id="3.4.11.5"/>
    </reaction>
</comment>
<feature type="domain" description="AB hydrolase-1" evidence="13">
    <location>
        <begin position="36"/>
        <end position="288"/>
    </location>
</feature>
<evidence type="ECO:0000256" key="7">
    <source>
        <dbReference type="ARBA" id="ARBA00022490"/>
    </source>
</evidence>
<dbReference type="EMBL" id="JBHLZN010000002">
    <property type="protein sequence ID" value="MFB9886196.1"/>
    <property type="molecule type" value="Genomic_DNA"/>
</dbReference>
<dbReference type="NCBIfam" id="TIGR01249">
    <property type="entry name" value="pro_imino_pep_1"/>
    <property type="match status" value="1"/>
</dbReference>
<dbReference type="PANTHER" id="PTHR43722">
    <property type="entry name" value="PROLINE IMINOPEPTIDASE"/>
    <property type="match status" value="1"/>
</dbReference>
<dbReference type="SUPFAM" id="SSF53474">
    <property type="entry name" value="alpha/beta-Hydrolases"/>
    <property type="match status" value="1"/>
</dbReference>
<evidence type="ECO:0000256" key="3">
    <source>
        <dbReference type="ARBA" id="ARBA00010088"/>
    </source>
</evidence>
<dbReference type="RefSeq" id="WP_027311681.1">
    <property type="nucleotide sequence ID" value="NZ_JBHLZN010000002.1"/>
</dbReference>
<evidence type="ECO:0000256" key="12">
    <source>
        <dbReference type="RuleBase" id="RU003421"/>
    </source>
</evidence>
<dbReference type="InterPro" id="IPR005944">
    <property type="entry name" value="Pro_iminopeptidase"/>
</dbReference>
<proteinExistence type="inferred from homology"/>
<dbReference type="InterPro" id="IPR029058">
    <property type="entry name" value="AB_hydrolase_fold"/>
</dbReference>
<keyword evidence="7 11" id="KW-0963">Cytoplasm</keyword>
<evidence type="ECO:0000259" key="13">
    <source>
        <dbReference type="Pfam" id="PF00561"/>
    </source>
</evidence>